<organism evidence="1 2">
    <name type="scientific">Meripilus lineatus</name>
    <dbReference type="NCBI Taxonomy" id="2056292"/>
    <lineage>
        <taxon>Eukaryota</taxon>
        <taxon>Fungi</taxon>
        <taxon>Dikarya</taxon>
        <taxon>Basidiomycota</taxon>
        <taxon>Agaricomycotina</taxon>
        <taxon>Agaricomycetes</taxon>
        <taxon>Polyporales</taxon>
        <taxon>Meripilaceae</taxon>
        <taxon>Meripilus</taxon>
    </lineage>
</organism>
<proteinExistence type="predicted"/>
<accession>A0AAD5Y954</accession>
<name>A0AAD5Y954_9APHY</name>
<dbReference type="Proteomes" id="UP001212997">
    <property type="component" value="Unassembled WGS sequence"/>
</dbReference>
<keyword evidence="2" id="KW-1185">Reference proteome</keyword>
<gene>
    <name evidence="1" type="ORF">NLI96_g13217</name>
</gene>
<protein>
    <submittedName>
        <fullName evidence="1">Uncharacterized protein</fullName>
    </submittedName>
</protein>
<evidence type="ECO:0000313" key="1">
    <source>
        <dbReference type="EMBL" id="KAJ3472874.1"/>
    </source>
</evidence>
<dbReference type="AlphaFoldDB" id="A0AAD5Y954"/>
<dbReference type="EMBL" id="JANAWD010001695">
    <property type="protein sequence ID" value="KAJ3472874.1"/>
    <property type="molecule type" value="Genomic_DNA"/>
</dbReference>
<comment type="caution">
    <text evidence="1">The sequence shown here is derived from an EMBL/GenBank/DDBJ whole genome shotgun (WGS) entry which is preliminary data.</text>
</comment>
<sequence>MDLEIAMSSMTLFSGPQESSDGRLTSNTSEIADGLLHPFVELHTLADNTQNVYAPRMLPSNLFWGQDEGSPSHTLCTPDGRPIVIAILGRLKVAGFRQRDGSPRSYVRVKLEPLYSLDTCTILGLLVGTPNPIEPVCVEDTIDFLRKMCTSIHGMPQRPLPFVDIYEGFLGGSRRIPYNDLAIDDIVLVQAKIGGYIPPVYDGGLAEWPASAKGFSAGSN</sequence>
<reference evidence="1" key="1">
    <citation type="submission" date="2022-07" db="EMBL/GenBank/DDBJ databases">
        <title>Genome Sequence of Physisporinus lineatus.</title>
        <authorList>
            <person name="Buettner E."/>
        </authorList>
    </citation>
    <scope>NUCLEOTIDE SEQUENCE</scope>
    <source>
        <strain evidence="1">VT162</strain>
    </source>
</reference>
<evidence type="ECO:0000313" key="2">
    <source>
        <dbReference type="Proteomes" id="UP001212997"/>
    </source>
</evidence>